<evidence type="ECO:0000313" key="1">
    <source>
        <dbReference type="EMBL" id="CAI8997047.1"/>
    </source>
</evidence>
<reference evidence="1" key="1">
    <citation type="submission" date="2023-03" db="EMBL/GenBank/DDBJ databases">
        <authorList>
            <person name="Pothier F. J."/>
        </authorList>
    </citation>
    <scope>NUCLEOTIDE SEQUENCE</scope>
    <source>
        <strain evidence="1">DAPP-PG 215</strain>
    </source>
</reference>
<dbReference type="AlphaFoldDB" id="A0AAV1BTP0"/>
<sequence length="187" mass="19680">MSANCREPAAKQVSTVHPVKSRWPVLGPLRNPSRTSPLPRPPGRSALCVRTGRSFACPGFLAFCRNGLVRELPGTGSKTGKHGAPGKIKVACFWAASQPFADKSARPPGRSALCVRTGRSFACPGFLAFCRSGLVRDLPGTGSKTGKHGAPGKIKVACFWAASQPLADKSARPPGRSLVFGDLRSCV</sequence>
<protein>
    <recommendedName>
        <fullName evidence="3">DUF1534 domain-containing protein</fullName>
    </recommendedName>
</protein>
<evidence type="ECO:0000313" key="2">
    <source>
        <dbReference type="Proteomes" id="UP001177000"/>
    </source>
</evidence>
<accession>A0AAV1BTP0</accession>
<gene>
    <name evidence="1" type="ORF">DAPPPG215_28175</name>
</gene>
<proteinExistence type="predicted"/>
<name>A0AAV1BTP0_PSEUB</name>
<dbReference type="Proteomes" id="UP001177000">
    <property type="component" value="Chromosome"/>
</dbReference>
<dbReference type="EMBL" id="OX458335">
    <property type="protein sequence ID" value="CAI8997047.1"/>
    <property type="molecule type" value="Genomic_DNA"/>
</dbReference>
<evidence type="ECO:0008006" key="3">
    <source>
        <dbReference type="Google" id="ProtNLM"/>
    </source>
</evidence>
<organism evidence="1 2">
    <name type="scientific">Pseudomonas syringae pv. tomato</name>
    <dbReference type="NCBI Taxonomy" id="323"/>
    <lineage>
        <taxon>Bacteria</taxon>
        <taxon>Pseudomonadati</taxon>
        <taxon>Pseudomonadota</taxon>
        <taxon>Gammaproteobacteria</taxon>
        <taxon>Pseudomonadales</taxon>
        <taxon>Pseudomonadaceae</taxon>
        <taxon>Pseudomonas</taxon>
    </lineage>
</organism>